<accession>A0A8D8CG36</accession>
<evidence type="ECO:0000256" key="1">
    <source>
        <dbReference type="SAM" id="SignalP"/>
    </source>
</evidence>
<feature type="chain" id="PRO_5034483269" evidence="1">
    <location>
        <begin position="23"/>
        <end position="133"/>
    </location>
</feature>
<reference evidence="2" key="1">
    <citation type="submission" date="2021-05" db="EMBL/GenBank/DDBJ databases">
        <authorList>
            <person name="Alioto T."/>
            <person name="Alioto T."/>
            <person name="Gomez Garrido J."/>
        </authorList>
    </citation>
    <scope>NUCLEOTIDE SEQUENCE</scope>
</reference>
<keyword evidence="1" id="KW-0732">Signal</keyword>
<evidence type="ECO:0000313" key="2">
    <source>
        <dbReference type="EMBL" id="CAG6494094.1"/>
    </source>
</evidence>
<proteinExistence type="predicted"/>
<dbReference type="PROSITE" id="PS51257">
    <property type="entry name" value="PROKAR_LIPOPROTEIN"/>
    <property type="match status" value="1"/>
</dbReference>
<dbReference type="AlphaFoldDB" id="A0A8D8CG36"/>
<protein>
    <submittedName>
        <fullName evidence="2">(northern house mosquito) hypothetical protein</fullName>
    </submittedName>
</protein>
<name>A0A8D8CG36_CULPI</name>
<organism evidence="2">
    <name type="scientific">Culex pipiens</name>
    <name type="common">House mosquito</name>
    <dbReference type="NCBI Taxonomy" id="7175"/>
    <lineage>
        <taxon>Eukaryota</taxon>
        <taxon>Metazoa</taxon>
        <taxon>Ecdysozoa</taxon>
        <taxon>Arthropoda</taxon>
        <taxon>Hexapoda</taxon>
        <taxon>Insecta</taxon>
        <taxon>Pterygota</taxon>
        <taxon>Neoptera</taxon>
        <taxon>Endopterygota</taxon>
        <taxon>Diptera</taxon>
        <taxon>Nematocera</taxon>
        <taxon>Culicoidea</taxon>
        <taxon>Culicidae</taxon>
        <taxon>Culicinae</taxon>
        <taxon>Culicini</taxon>
        <taxon>Culex</taxon>
        <taxon>Culex</taxon>
    </lineage>
</organism>
<feature type="signal peptide" evidence="1">
    <location>
        <begin position="1"/>
        <end position="22"/>
    </location>
</feature>
<sequence length="133" mass="14158">MKHVSPPLILCSFSCVVVAALAAAVACGSSCRFRVSLRDNLVSLIAIERKVGIVAGAIISCGRRQVFPRVVIVAVRVLVEQVPGDRNSLATRREERVRVLGQVVQHVCLLAPGRVEQLLGRAVVLPADVLDGG</sequence>
<dbReference type="EMBL" id="HBUE01124668">
    <property type="protein sequence ID" value="CAG6494094.1"/>
    <property type="molecule type" value="Transcribed_RNA"/>
</dbReference>